<dbReference type="Pfam" id="PF00595">
    <property type="entry name" value="PDZ"/>
    <property type="match status" value="1"/>
</dbReference>
<dbReference type="PROSITE" id="PS50106">
    <property type="entry name" value="PDZ"/>
    <property type="match status" value="1"/>
</dbReference>
<dbReference type="Pfam" id="PF03572">
    <property type="entry name" value="Peptidase_S41"/>
    <property type="match status" value="1"/>
</dbReference>
<dbReference type="Gene3D" id="2.30.42.10">
    <property type="match status" value="1"/>
</dbReference>
<dbReference type="Gene3D" id="3.30.750.170">
    <property type="match status" value="1"/>
</dbReference>
<gene>
    <name evidence="2" type="ORF">QNI22_31600</name>
</gene>
<dbReference type="GO" id="GO:0008236">
    <property type="term" value="F:serine-type peptidase activity"/>
    <property type="evidence" value="ECO:0007669"/>
    <property type="project" value="InterPro"/>
</dbReference>
<protein>
    <submittedName>
        <fullName evidence="2">S41 family peptidase</fullName>
    </submittedName>
</protein>
<accession>A0AAE3UGR3</accession>
<dbReference type="RefSeq" id="WP_314517137.1">
    <property type="nucleotide sequence ID" value="NZ_JASJOU010000015.1"/>
</dbReference>
<organism evidence="2 3">
    <name type="scientific">Xanthocytophaga agilis</name>
    <dbReference type="NCBI Taxonomy" id="3048010"/>
    <lineage>
        <taxon>Bacteria</taxon>
        <taxon>Pseudomonadati</taxon>
        <taxon>Bacteroidota</taxon>
        <taxon>Cytophagia</taxon>
        <taxon>Cytophagales</taxon>
        <taxon>Rhodocytophagaceae</taxon>
        <taxon>Xanthocytophaga</taxon>
    </lineage>
</organism>
<name>A0AAE3UGR3_9BACT</name>
<dbReference type="Proteomes" id="UP001232063">
    <property type="component" value="Unassembled WGS sequence"/>
</dbReference>
<dbReference type="SMART" id="SM00228">
    <property type="entry name" value="PDZ"/>
    <property type="match status" value="1"/>
</dbReference>
<dbReference type="EMBL" id="JASJOU010000015">
    <property type="protein sequence ID" value="MDJ1505243.1"/>
    <property type="molecule type" value="Genomic_DNA"/>
</dbReference>
<dbReference type="PANTHER" id="PTHR32060">
    <property type="entry name" value="TAIL-SPECIFIC PROTEASE"/>
    <property type="match status" value="1"/>
</dbReference>
<dbReference type="InterPro" id="IPR005151">
    <property type="entry name" value="Tail-specific_protease"/>
</dbReference>
<dbReference type="InterPro" id="IPR001478">
    <property type="entry name" value="PDZ"/>
</dbReference>
<dbReference type="GO" id="GO:0006508">
    <property type="term" value="P:proteolysis"/>
    <property type="evidence" value="ECO:0007669"/>
    <property type="project" value="InterPro"/>
</dbReference>
<feature type="domain" description="PDZ" evidence="1">
    <location>
        <begin position="120"/>
        <end position="199"/>
    </location>
</feature>
<evidence type="ECO:0000259" key="1">
    <source>
        <dbReference type="PROSITE" id="PS50106"/>
    </source>
</evidence>
<dbReference type="InterPro" id="IPR036034">
    <property type="entry name" value="PDZ_sf"/>
</dbReference>
<dbReference type="CDD" id="cd07561">
    <property type="entry name" value="Peptidase_S41_CPP_like"/>
    <property type="match status" value="1"/>
</dbReference>
<dbReference type="GO" id="GO:0007165">
    <property type="term" value="P:signal transduction"/>
    <property type="evidence" value="ECO:0007669"/>
    <property type="project" value="TreeGrafter"/>
</dbReference>
<dbReference type="CDD" id="cd00136">
    <property type="entry name" value="PDZ_canonical"/>
    <property type="match status" value="1"/>
</dbReference>
<dbReference type="GO" id="GO:0030288">
    <property type="term" value="C:outer membrane-bounded periplasmic space"/>
    <property type="evidence" value="ECO:0007669"/>
    <property type="project" value="TreeGrafter"/>
</dbReference>
<dbReference type="SUPFAM" id="SSF50156">
    <property type="entry name" value="PDZ domain-like"/>
    <property type="match status" value="1"/>
</dbReference>
<dbReference type="InterPro" id="IPR029045">
    <property type="entry name" value="ClpP/crotonase-like_dom_sf"/>
</dbReference>
<reference evidence="2" key="1">
    <citation type="submission" date="2023-05" db="EMBL/GenBank/DDBJ databases">
        <authorList>
            <person name="Zhang X."/>
        </authorList>
    </citation>
    <scope>NUCLEOTIDE SEQUENCE</scope>
    <source>
        <strain evidence="2">BD1B2-1</strain>
    </source>
</reference>
<dbReference type="SUPFAM" id="SSF52096">
    <property type="entry name" value="ClpP/crotonase"/>
    <property type="match status" value="1"/>
</dbReference>
<dbReference type="AlphaFoldDB" id="A0AAE3UGR3"/>
<proteinExistence type="predicted"/>
<keyword evidence="3" id="KW-1185">Reference proteome</keyword>
<comment type="caution">
    <text evidence="2">The sequence shown here is derived from an EMBL/GenBank/DDBJ whole genome shotgun (WGS) entry which is preliminary data.</text>
</comment>
<dbReference type="PANTHER" id="PTHR32060:SF30">
    <property type="entry name" value="CARBOXY-TERMINAL PROCESSING PROTEASE CTPA"/>
    <property type="match status" value="1"/>
</dbReference>
<dbReference type="GO" id="GO:0004175">
    <property type="term" value="F:endopeptidase activity"/>
    <property type="evidence" value="ECO:0007669"/>
    <property type="project" value="TreeGrafter"/>
</dbReference>
<evidence type="ECO:0000313" key="2">
    <source>
        <dbReference type="EMBL" id="MDJ1505243.1"/>
    </source>
</evidence>
<evidence type="ECO:0000313" key="3">
    <source>
        <dbReference type="Proteomes" id="UP001232063"/>
    </source>
</evidence>
<dbReference type="Gene3D" id="3.90.226.10">
    <property type="entry name" value="2-enoyl-CoA Hydratase, Chain A, domain 1"/>
    <property type="match status" value="1"/>
</dbReference>
<sequence>MLIILLTACQKDKDVFVIPVTDNRQEQTLDSIFLYARETYLWNESLPEYSVFNPRKYTQYSETPLFSFEKEIFDITQYAINPATGKSYEYVSAISTHPKYSFLQSDSESGSMRITSSLNTSSLNGTENGFGFALSTWADNDLRIKYVLPYSPAAGKGLIRGDRLLTINETSVSTLSDSEIQQALNQDSITLRIQKANDTLSVMLTKTAYTTSPVIYYSVIQTETKKAGYLVYHQFTDPAHSQSFLDNVFTTFASAQITDLIIDLRYNGGGYVETAEYLLNLIAPSSLTGKIMFSERFNALLQGGKATILSNQSYLDKNNQPVYINGRRATYADVDFTEAGNTYLFQKKGKLENIRSVIFIVSGATASASELVINALRPYLEVKLIGSQTYGKPVGFLGIHIGTYTLYIPNFSNVNAQGDTDYYTGFSPDIAATDDVTHDFGDMKEECLATALSIINGKRTLLRKNLNKPISQREDMNKPENVWKGMIQKRLRLH</sequence>